<sequence length="210" mass="24360">MQAINKALEWITKVAYLNMLWIAFSILGCIVIGVFPATAATFTVVRKWITGYPDVAIFKTFWRAFRDSLKGANIIGYILLVFGYILYLDFLFITISENDHTLLLTIPFLFISILFTLTVMYVFPVYVYYDMKILQVLKSAFFIMILNPLSTFVMILGMFGILFVLWQFQGLAIFFSLSILAIALMMPAHRAFKKIQEKQDFMKHEHLIEE</sequence>
<dbReference type="InterPro" id="IPR006938">
    <property type="entry name" value="DUF624"/>
</dbReference>
<reference evidence="2 3" key="1">
    <citation type="submission" date="2018-05" db="EMBL/GenBank/DDBJ databases">
        <title>Genomic analysis of Gracilibacillus dipsosauri DD1 reveals novel features of a salt-tolerant amylase.</title>
        <authorList>
            <person name="Deutch C.E."/>
            <person name="Yang S."/>
        </authorList>
    </citation>
    <scope>NUCLEOTIDE SEQUENCE [LARGE SCALE GENOMIC DNA]</scope>
    <source>
        <strain evidence="2 3">DD1</strain>
    </source>
</reference>
<keyword evidence="1" id="KW-0472">Membrane</keyword>
<feature type="transmembrane region" description="Helical" evidence="1">
    <location>
        <begin position="172"/>
        <end position="192"/>
    </location>
</feature>
<feature type="transmembrane region" description="Helical" evidence="1">
    <location>
        <begin position="101"/>
        <end position="129"/>
    </location>
</feature>
<organism evidence="2 3">
    <name type="scientific">Gracilibacillus dipsosauri</name>
    <dbReference type="NCBI Taxonomy" id="178340"/>
    <lineage>
        <taxon>Bacteria</taxon>
        <taxon>Bacillati</taxon>
        <taxon>Bacillota</taxon>
        <taxon>Bacilli</taxon>
        <taxon>Bacillales</taxon>
        <taxon>Bacillaceae</taxon>
        <taxon>Gracilibacillus</taxon>
    </lineage>
</organism>
<dbReference type="EMBL" id="QGTD01000005">
    <property type="protein sequence ID" value="PWU69215.1"/>
    <property type="molecule type" value="Genomic_DNA"/>
</dbReference>
<feature type="transmembrane region" description="Helical" evidence="1">
    <location>
        <begin position="74"/>
        <end position="95"/>
    </location>
</feature>
<feature type="transmembrane region" description="Helical" evidence="1">
    <location>
        <begin position="20"/>
        <end position="45"/>
    </location>
</feature>
<evidence type="ECO:0000256" key="1">
    <source>
        <dbReference type="SAM" id="Phobius"/>
    </source>
</evidence>
<gene>
    <name evidence="2" type="ORF">DLJ74_04290</name>
</gene>
<name>A0A317L0R5_9BACI</name>
<accession>A0A317L0R5</accession>
<proteinExistence type="predicted"/>
<evidence type="ECO:0000313" key="3">
    <source>
        <dbReference type="Proteomes" id="UP000245624"/>
    </source>
</evidence>
<evidence type="ECO:0000313" key="2">
    <source>
        <dbReference type="EMBL" id="PWU69215.1"/>
    </source>
</evidence>
<protein>
    <submittedName>
        <fullName evidence="2">DUF624 domain-containing protein</fullName>
    </submittedName>
</protein>
<dbReference type="RefSeq" id="WP_054859942.1">
    <property type="nucleotide sequence ID" value="NZ_JAJUIE010000023.1"/>
</dbReference>
<dbReference type="Pfam" id="PF04854">
    <property type="entry name" value="DUF624"/>
    <property type="match status" value="1"/>
</dbReference>
<dbReference type="PROSITE" id="PS51257">
    <property type="entry name" value="PROKAR_LIPOPROTEIN"/>
    <property type="match status" value="1"/>
</dbReference>
<dbReference type="Proteomes" id="UP000245624">
    <property type="component" value="Unassembled WGS sequence"/>
</dbReference>
<dbReference type="AlphaFoldDB" id="A0A317L0R5"/>
<keyword evidence="3" id="KW-1185">Reference proteome</keyword>
<feature type="transmembrane region" description="Helical" evidence="1">
    <location>
        <begin position="141"/>
        <end position="166"/>
    </location>
</feature>
<keyword evidence="1" id="KW-0812">Transmembrane</keyword>
<keyword evidence="1" id="KW-1133">Transmembrane helix</keyword>
<dbReference type="OrthoDB" id="2182676at2"/>
<comment type="caution">
    <text evidence="2">The sequence shown here is derived from an EMBL/GenBank/DDBJ whole genome shotgun (WGS) entry which is preliminary data.</text>
</comment>